<dbReference type="AlphaFoldDB" id="A0A4S8PUX5"/>
<name>A0A4S8PUX5_9ACTN</name>
<dbReference type="InterPro" id="IPR050742">
    <property type="entry name" value="Helicase_Restrict-Modif_Enz"/>
</dbReference>
<sequence length="261" mass="30313">MFPVSVCRPNTRLFEPESPARRPPQTPIRPVAHPRPRNRPLDPRLPRKPARRRVSTSAPTRTRQATLPHRSRRPRHRLQRRHQPEVPRHQIRHQRALHQTPRPRQLQPTPSHRQPPHAQPTRHHHSHIRVSRRNSSKTRPRLRRRHQHHQANPPPSQPSSYGTGRWLVAVKMVSEGVDVPRLAVGVYATKTQTDMFFRQAVGRFVRRKPDEEHSAIIFAPAAGARLASFGMLVSQVREVDDLTSGHSWCVRIDLFARICYS</sequence>
<dbReference type="GO" id="GO:0005829">
    <property type="term" value="C:cytosol"/>
    <property type="evidence" value="ECO:0007669"/>
    <property type="project" value="TreeGrafter"/>
</dbReference>
<reference evidence="2 3" key="2">
    <citation type="submission" date="2019-05" db="EMBL/GenBank/DDBJ databases">
        <title>Glycomyces buryatensis sp. nov.</title>
        <authorList>
            <person name="Nikitina E."/>
        </authorList>
    </citation>
    <scope>NUCLEOTIDE SEQUENCE [LARGE SCALE GENOMIC DNA]</scope>
    <source>
        <strain evidence="2 3">18</strain>
    </source>
</reference>
<proteinExistence type="predicted"/>
<gene>
    <name evidence="2" type="ORF">FAB82_23605</name>
</gene>
<feature type="region of interest" description="Disordered" evidence="1">
    <location>
        <begin position="1"/>
        <end position="162"/>
    </location>
</feature>
<dbReference type="PANTHER" id="PTHR47396:SF2">
    <property type="entry name" value="HELICASE ATP-BINDING DOMAIN-CONTAINING PROTEIN"/>
    <property type="match status" value="1"/>
</dbReference>
<reference evidence="3" key="1">
    <citation type="submission" date="2019-04" db="EMBL/GenBank/DDBJ databases">
        <title>Nocardioides xinjiangensis sp. nov.</title>
        <authorList>
            <person name="Liu S."/>
        </authorList>
    </citation>
    <scope>NUCLEOTIDE SEQUENCE [LARGE SCALE GENOMIC DNA]</scope>
    <source>
        <strain evidence="3">18</strain>
    </source>
</reference>
<evidence type="ECO:0008006" key="4">
    <source>
        <dbReference type="Google" id="ProtNLM"/>
    </source>
</evidence>
<dbReference type="SUPFAM" id="SSF52540">
    <property type="entry name" value="P-loop containing nucleoside triphosphate hydrolases"/>
    <property type="match status" value="1"/>
</dbReference>
<evidence type="ECO:0000256" key="1">
    <source>
        <dbReference type="SAM" id="MobiDB-lite"/>
    </source>
</evidence>
<dbReference type="OrthoDB" id="5165890at2"/>
<feature type="compositionally biased region" description="Low complexity" evidence="1">
    <location>
        <begin position="99"/>
        <end position="110"/>
    </location>
</feature>
<evidence type="ECO:0000313" key="2">
    <source>
        <dbReference type="EMBL" id="THV35248.1"/>
    </source>
</evidence>
<dbReference type="InterPro" id="IPR027417">
    <property type="entry name" value="P-loop_NTPase"/>
</dbReference>
<protein>
    <recommendedName>
        <fullName evidence="4">Helicase C-terminal domain-containing protein</fullName>
    </recommendedName>
</protein>
<organism evidence="2 3">
    <name type="scientific">Glycomyces buryatensis</name>
    <dbReference type="NCBI Taxonomy" id="2570927"/>
    <lineage>
        <taxon>Bacteria</taxon>
        <taxon>Bacillati</taxon>
        <taxon>Actinomycetota</taxon>
        <taxon>Actinomycetes</taxon>
        <taxon>Glycomycetales</taxon>
        <taxon>Glycomycetaceae</taxon>
        <taxon>Glycomyces</taxon>
    </lineage>
</organism>
<comment type="caution">
    <text evidence="2">The sequence shown here is derived from an EMBL/GenBank/DDBJ whole genome shotgun (WGS) entry which is preliminary data.</text>
</comment>
<accession>A0A4S8PUX5</accession>
<dbReference type="EMBL" id="STGY01000076">
    <property type="protein sequence ID" value="THV35248.1"/>
    <property type="molecule type" value="Genomic_DNA"/>
</dbReference>
<dbReference type="Gene3D" id="3.40.50.300">
    <property type="entry name" value="P-loop containing nucleotide triphosphate hydrolases"/>
    <property type="match status" value="1"/>
</dbReference>
<feature type="compositionally biased region" description="Basic residues" evidence="1">
    <location>
        <begin position="69"/>
        <end position="81"/>
    </location>
</feature>
<dbReference type="PANTHER" id="PTHR47396">
    <property type="entry name" value="TYPE I RESTRICTION ENZYME ECOKI R PROTEIN"/>
    <property type="match status" value="1"/>
</dbReference>
<evidence type="ECO:0000313" key="3">
    <source>
        <dbReference type="Proteomes" id="UP000308760"/>
    </source>
</evidence>
<feature type="compositionally biased region" description="Polar residues" evidence="1">
    <location>
        <begin position="55"/>
        <end position="65"/>
    </location>
</feature>
<keyword evidence="3" id="KW-1185">Reference proteome</keyword>
<feature type="compositionally biased region" description="Basic residues" evidence="1">
    <location>
        <begin position="120"/>
        <end position="149"/>
    </location>
</feature>
<dbReference type="Proteomes" id="UP000308760">
    <property type="component" value="Unassembled WGS sequence"/>
</dbReference>